<dbReference type="RefSeq" id="WP_182551441.1">
    <property type="nucleotide sequence ID" value="NZ_JACGXN010000009.1"/>
</dbReference>
<keyword evidence="2" id="KW-1185">Reference proteome</keyword>
<sequence length="66" mass="7487">MTEVRYLGLNLSWMIPATEKQGDGPVGSLADLNGHLLCDINLTPGMRSRLAHPDSDRRWLDYRQSF</sequence>
<evidence type="ECO:0000313" key="2">
    <source>
        <dbReference type="Proteomes" id="UP000549052"/>
    </source>
</evidence>
<reference evidence="1 2" key="1">
    <citation type="submission" date="2020-07" db="EMBL/GenBank/DDBJ databases">
        <title>Genomic Encyclopedia of Type Strains, Phase IV (KMG-V): Genome sequencing to study the core and pangenomes of soil and plant-associated prokaryotes.</title>
        <authorList>
            <person name="Whitman W."/>
        </authorList>
    </citation>
    <scope>NUCLEOTIDE SEQUENCE [LARGE SCALE GENOMIC DNA]</scope>
    <source>
        <strain evidence="1 2">AN3</strain>
    </source>
</reference>
<dbReference type="Proteomes" id="UP000549052">
    <property type="component" value="Unassembled WGS sequence"/>
</dbReference>
<protein>
    <submittedName>
        <fullName evidence="1">Uncharacterized protein</fullName>
    </submittedName>
</protein>
<organism evidence="1 2">
    <name type="scientific">Phyllobacterium myrsinacearum</name>
    <dbReference type="NCBI Taxonomy" id="28101"/>
    <lineage>
        <taxon>Bacteria</taxon>
        <taxon>Pseudomonadati</taxon>
        <taxon>Pseudomonadota</taxon>
        <taxon>Alphaproteobacteria</taxon>
        <taxon>Hyphomicrobiales</taxon>
        <taxon>Phyllobacteriaceae</taxon>
        <taxon>Phyllobacterium</taxon>
    </lineage>
</organism>
<dbReference type="EMBL" id="JACGXN010000009">
    <property type="protein sequence ID" value="MBA8880814.1"/>
    <property type="molecule type" value="Genomic_DNA"/>
</dbReference>
<proteinExistence type="predicted"/>
<comment type="caution">
    <text evidence="1">The sequence shown here is derived from an EMBL/GenBank/DDBJ whole genome shotgun (WGS) entry which is preliminary data.</text>
</comment>
<accession>A0A839ETH8</accession>
<dbReference type="AlphaFoldDB" id="A0A839ETH8"/>
<evidence type="ECO:0000313" key="1">
    <source>
        <dbReference type="EMBL" id="MBA8880814.1"/>
    </source>
</evidence>
<name>A0A839ETH8_9HYPH</name>
<gene>
    <name evidence="1" type="ORF">FHW16_004539</name>
</gene>